<feature type="domain" description="RNA polymerase sigma-70 region 2" evidence="5">
    <location>
        <begin position="30"/>
        <end position="104"/>
    </location>
</feature>
<dbReference type="GO" id="GO:0016987">
    <property type="term" value="F:sigma factor activity"/>
    <property type="evidence" value="ECO:0007669"/>
    <property type="project" value="UniProtKB-KW"/>
</dbReference>
<keyword evidence="4" id="KW-0804">Transcription</keyword>
<dbReference type="EMBL" id="FRBW01000001">
    <property type="protein sequence ID" value="SHL54552.1"/>
    <property type="molecule type" value="Genomic_DNA"/>
</dbReference>
<protein>
    <submittedName>
        <fullName evidence="7">RNA polymerase sigma-70 factor, ECF subfamily</fullName>
    </submittedName>
</protein>
<dbReference type="InterPro" id="IPR014284">
    <property type="entry name" value="RNA_pol_sigma-70_dom"/>
</dbReference>
<dbReference type="InterPro" id="IPR013325">
    <property type="entry name" value="RNA_pol_sigma_r2"/>
</dbReference>
<evidence type="ECO:0000256" key="3">
    <source>
        <dbReference type="ARBA" id="ARBA00023082"/>
    </source>
</evidence>
<dbReference type="PANTHER" id="PTHR43133">
    <property type="entry name" value="RNA POLYMERASE ECF-TYPE SIGMA FACTO"/>
    <property type="match status" value="1"/>
</dbReference>
<comment type="similarity">
    <text evidence="1">Belongs to the sigma-70 factor family. ECF subfamily.</text>
</comment>
<evidence type="ECO:0000256" key="1">
    <source>
        <dbReference type="ARBA" id="ARBA00010641"/>
    </source>
</evidence>
<evidence type="ECO:0000256" key="4">
    <source>
        <dbReference type="ARBA" id="ARBA00023163"/>
    </source>
</evidence>
<dbReference type="SUPFAM" id="SSF88659">
    <property type="entry name" value="Sigma3 and sigma4 domains of RNA polymerase sigma factors"/>
    <property type="match status" value="1"/>
</dbReference>
<dbReference type="Gene3D" id="1.10.10.10">
    <property type="entry name" value="Winged helix-like DNA-binding domain superfamily/Winged helix DNA-binding domain"/>
    <property type="match status" value="1"/>
</dbReference>
<dbReference type="STRING" id="735517.SAMN05444272_0845"/>
<dbReference type="GO" id="GO:0003677">
    <property type="term" value="F:DNA binding"/>
    <property type="evidence" value="ECO:0007669"/>
    <property type="project" value="InterPro"/>
</dbReference>
<dbReference type="OrthoDB" id="9784272at2"/>
<keyword evidence="8" id="KW-1185">Reference proteome</keyword>
<reference evidence="7 8" key="1">
    <citation type="submission" date="2016-11" db="EMBL/GenBank/DDBJ databases">
        <authorList>
            <person name="Jaros S."/>
            <person name="Januszkiewicz K."/>
            <person name="Wedrychowicz H."/>
        </authorList>
    </citation>
    <scope>NUCLEOTIDE SEQUENCE [LARGE SCALE GENOMIC DNA]</scope>
    <source>
        <strain evidence="7 8">DSM 22153</strain>
    </source>
</reference>
<evidence type="ECO:0000259" key="5">
    <source>
        <dbReference type="Pfam" id="PF04542"/>
    </source>
</evidence>
<keyword evidence="3" id="KW-0731">Sigma factor</keyword>
<dbReference type="InterPro" id="IPR013249">
    <property type="entry name" value="RNA_pol_sigma70_r4_t2"/>
</dbReference>
<dbReference type="Pfam" id="PF08281">
    <property type="entry name" value="Sigma70_r4_2"/>
    <property type="match status" value="1"/>
</dbReference>
<dbReference type="NCBIfam" id="TIGR02937">
    <property type="entry name" value="sigma70-ECF"/>
    <property type="match status" value="1"/>
</dbReference>
<dbReference type="AlphaFoldDB" id="A0A1M7BHT1"/>
<sequence length="190" mass="20822">MDKDATAGNLSILIEACARSDTSALRLIMDAEGPRMLGVARRILNRGDLAEDAVQDTFVQIWRKAAQFGTAHGTIGDTPEASARSWIYAILRNRCLTLLRSAAREVATEDDRLEKQLDADTIDQAWTSLGHESDLRHCLGALQEEKRTAVLMAYVLGYSHGEIAGRLNAPLGSAKAWLRRGLAALRECMS</sequence>
<dbReference type="InterPro" id="IPR039425">
    <property type="entry name" value="RNA_pol_sigma-70-like"/>
</dbReference>
<proteinExistence type="inferred from homology"/>
<dbReference type="GO" id="GO:0006352">
    <property type="term" value="P:DNA-templated transcription initiation"/>
    <property type="evidence" value="ECO:0007669"/>
    <property type="project" value="InterPro"/>
</dbReference>
<dbReference type="PANTHER" id="PTHR43133:SF62">
    <property type="entry name" value="RNA POLYMERASE SIGMA FACTOR SIGZ"/>
    <property type="match status" value="1"/>
</dbReference>
<dbReference type="InterPro" id="IPR013324">
    <property type="entry name" value="RNA_pol_sigma_r3/r4-like"/>
</dbReference>
<keyword evidence="2" id="KW-0805">Transcription regulation</keyword>
<name>A0A1M7BHT1_9HYPH</name>
<evidence type="ECO:0000313" key="8">
    <source>
        <dbReference type="Proteomes" id="UP000186002"/>
    </source>
</evidence>
<evidence type="ECO:0000256" key="2">
    <source>
        <dbReference type="ARBA" id="ARBA00023015"/>
    </source>
</evidence>
<dbReference type="Gene3D" id="1.10.1740.10">
    <property type="match status" value="1"/>
</dbReference>
<evidence type="ECO:0000313" key="7">
    <source>
        <dbReference type="EMBL" id="SHL54552.1"/>
    </source>
</evidence>
<organism evidence="7 8">
    <name type="scientific">Roseibium suaedae</name>
    <dbReference type="NCBI Taxonomy" id="735517"/>
    <lineage>
        <taxon>Bacteria</taxon>
        <taxon>Pseudomonadati</taxon>
        <taxon>Pseudomonadota</taxon>
        <taxon>Alphaproteobacteria</taxon>
        <taxon>Hyphomicrobiales</taxon>
        <taxon>Stappiaceae</taxon>
        <taxon>Roseibium</taxon>
    </lineage>
</organism>
<dbReference type="RefSeq" id="WP_073009193.1">
    <property type="nucleotide sequence ID" value="NZ_FRBW01000001.1"/>
</dbReference>
<dbReference type="Proteomes" id="UP000186002">
    <property type="component" value="Unassembled WGS sequence"/>
</dbReference>
<dbReference type="InterPro" id="IPR007627">
    <property type="entry name" value="RNA_pol_sigma70_r2"/>
</dbReference>
<dbReference type="InterPro" id="IPR036388">
    <property type="entry name" value="WH-like_DNA-bd_sf"/>
</dbReference>
<accession>A0A1M7BHT1</accession>
<evidence type="ECO:0000259" key="6">
    <source>
        <dbReference type="Pfam" id="PF08281"/>
    </source>
</evidence>
<gene>
    <name evidence="7" type="ORF">SAMN05444272_0845</name>
</gene>
<dbReference type="SUPFAM" id="SSF88946">
    <property type="entry name" value="Sigma2 domain of RNA polymerase sigma factors"/>
    <property type="match status" value="1"/>
</dbReference>
<feature type="domain" description="RNA polymerase sigma factor 70 region 4 type 2" evidence="6">
    <location>
        <begin position="134"/>
        <end position="185"/>
    </location>
</feature>
<dbReference type="Pfam" id="PF04542">
    <property type="entry name" value="Sigma70_r2"/>
    <property type="match status" value="1"/>
</dbReference>